<evidence type="ECO:0000313" key="15">
    <source>
        <dbReference type="Proteomes" id="UP000006054"/>
    </source>
</evidence>
<feature type="binding site" evidence="11">
    <location>
        <position position="171"/>
    </location>
    <ligand>
        <name>L-tyrosine</name>
        <dbReference type="ChEBI" id="CHEBI:58315"/>
    </ligand>
</feature>
<dbReference type="OrthoDB" id="9804243at2"/>
<dbReference type="PROSITE" id="PS50889">
    <property type="entry name" value="S4"/>
    <property type="match status" value="1"/>
</dbReference>
<dbReference type="GO" id="GO:0042803">
    <property type="term" value="F:protein homodimerization activity"/>
    <property type="evidence" value="ECO:0007669"/>
    <property type="project" value="UniProtKB-ARBA"/>
</dbReference>
<organism evidence="14 15">
    <name type="scientific">Bernardetia litoralis (strain ATCC 23117 / DSM 6794 / NBRC 15988 / NCIMB 1366 / Fx l1 / Sio-4)</name>
    <name type="common">Flexibacter litoralis</name>
    <dbReference type="NCBI Taxonomy" id="880071"/>
    <lineage>
        <taxon>Bacteria</taxon>
        <taxon>Pseudomonadati</taxon>
        <taxon>Bacteroidota</taxon>
        <taxon>Cytophagia</taxon>
        <taxon>Cytophagales</taxon>
        <taxon>Bernardetiaceae</taxon>
        <taxon>Bernardetia</taxon>
    </lineage>
</organism>
<evidence type="ECO:0000256" key="11">
    <source>
        <dbReference type="HAMAP-Rule" id="MF_02006"/>
    </source>
</evidence>
<keyword evidence="3 11" id="KW-0436">Ligase</keyword>
<keyword evidence="5 11" id="KW-0067">ATP-binding</keyword>
<dbReference type="EMBL" id="CP003345">
    <property type="protein sequence ID" value="AFM05116.1"/>
    <property type="molecule type" value="Genomic_DNA"/>
</dbReference>
<feature type="binding site" evidence="11">
    <location>
        <position position="244"/>
    </location>
    <ligand>
        <name>ATP</name>
        <dbReference type="ChEBI" id="CHEBI:30616"/>
    </ligand>
</feature>
<dbReference type="PANTHER" id="PTHR11766:SF0">
    <property type="entry name" value="TYROSINE--TRNA LIGASE, MITOCHONDRIAL"/>
    <property type="match status" value="1"/>
</dbReference>
<dbReference type="Gene3D" id="3.40.50.620">
    <property type="entry name" value="HUPs"/>
    <property type="match status" value="1"/>
</dbReference>
<dbReference type="SUPFAM" id="SSF55174">
    <property type="entry name" value="Alpha-L RNA-binding motif"/>
    <property type="match status" value="1"/>
</dbReference>
<dbReference type="Pfam" id="PF22421">
    <property type="entry name" value="SYY_C-terminal"/>
    <property type="match status" value="1"/>
</dbReference>
<dbReference type="FunFam" id="3.40.50.620:FF:000008">
    <property type="entry name" value="Tyrosine--tRNA ligase"/>
    <property type="match status" value="1"/>
</dbReference>
<evidence type="ECO:0000256" key="3">
    <source>
        <dbReference type="ARBA" id="ARBA00022598"/>
    </source>
</evidence>
<dbReference type="Gene3D" id="3.10.290.10">
    <property type="entry name" value="RNA-binding S4 domain"/>
    <property type="match status" value="1"/>
</dbReference>
<evidence type="ECO:0000256" key="6">
    <source>
        <dbReference type="ARBA" id="ARBA00022884"/>
    </source>
</evidence>
<dbReference type="STRING" id="880071.Fleli_2763"/>
<dbReference type="SUPFAM" id="SSF52374">
    <property type="entry name" value="Nucleotidylyl transferase"/>
    <property type="match status" value="1"/>
</dbReference>
<dbReference type="GO" id="GO:0004831">
    <property type="term" value="F:tyrosine-tRNA ligase activity"/>
    <property type="evidence" value="ECO:0007669"/>
    <property type="project" value="UniProtKB-UniRule"/>
</dbReference>
<dbReference type="RefSeq" id="WP_014798551.1">
    <property type="nucleotide sequence ID" value="NC_018018.1"/>
</dbReference>
<evidence type="ECO:0000256" key="8">
    <source>
        <dbReference type="ARBA" id="ARBA00023146"/>
    </source>
</evidence>
<evidence type="ECO:0000256" key="9">
    <source>
        <dbReference type="ARBA" id="ARBA00048248"/>
    </source>
</evidence>
<dbReference type="PANTHER" id="PTHR11766">
    <property type="entry name" value="TYROSYL-TRNA SYNTHETASE"/>
    <property type="match status" value="1"/>
</dbReference>
<comment type="subunit">
    <text evidence="11">Homodimer.</text>
</comment>
<reference evidence="15" key="1">
    <citation type="submission" date="2012-06" db="EMBL/GenBank/DDBJ databases">
        <title>The complete genome of Flexibacter litoralis DSM 6794.</title>
        <authorList>
            <person name="Lucas S."/>
            <person name="Copeland A."/>
            <person name="Lapidus A."/>
            <person name="Glavina del Rio T."/>
            <person name="Dalin E."/>
            <person name="Tice H."/>
            <person name="Bruce D."/>
            <person name="Goodwin L."/>
            <person name="Pitluck S."/>
            <person name="Peters L."/>
            <person name="Ovchinnikova G."/>
            <person name="Lu M."/>
            <person name="Kyrpides N."/>
            <person name="Mavromatis K."/>
            <person name="Ivanova N."/>
            <person name="Brettin T."/>
            <person name="Detter J.C."/>
            <person name="Han C."/>
            <person name="Larimer F."/>
            <person name="Land M."/>
            <person name="Hauser L."/>
            <person name="Markowitz V."/>
            <person name="Cheng J.-F."/>
            <person name="Hugenholtz P."/>
            <person name="Woyke T."/>
            <person name="Wu D."/>
            <person name="Spring S."/>
            <person name="Lang E."/>
            <person name="Kopitz M."/>
            <person name="Brambilla E."/>
            <person name="Klenk H.-P."/>
            <person name="Eisen J.A."/>
        </authorList>
    </citation>
    <scope>NUCLEOTIDE SEQUENCE [LARGE SCALE GENOMIC DNA]</scope>
    <source>
        <strain evidence="15">ATCC 23117 / DSM 6794 / NBRC 15988 / NCIMB 1366 / Sio-4</strain>
    </source>
</reference>
<dbReference type="InterPro" id="IPR014729">
    <property type="entry name" value="Rossmann-like_a/b/a_fold"/>
</dbReference>
<dbReference type="InterPro" id="IPR024088">
    <property type="entry name" value="Tyr-tRNA-ligase_bac-type"/>
</dbReference>
<evidence type="ECO:0000256" key="10">
    <source>
        <dbReference type="ARBA" id="ARBA00060965"/>
    </source>
</evidence>
<evidence type="ECO:0000256" key="12">
    <source>
        <dbReference type="PROSITE-ProRule" id="PRU00182"/>
    </source>
</evidence>
<keyword evidence="2 11" id="KW-0963">Cytoplasm</keyword>
<keyword evidence="4 11" id="KW-0547">Nucleotide-binding</keyword>
<dbReference type="InterPro" id="IPR024107">
    <property type="entry name" value="Tyr-tRNA-ligase_bac_1"/>
</dbReference>
<evidence type="ECO:0000259" key="13">
    <source>
        <dbReference type="Pfam" id="PF22421"/>
    </source>
</evidence>
<evidence type="ECO:0000256" key="7">
    <source>
        <dbReference type="ARBA" id="ARBA00022917"/>
    </source>
</evidence>
<dbReference type="Gene3D" id="1.10.240.10">
    <property type="entry name" value="Tyrosyl-Transfer RNA Synthetase"/>
    <property type="match status" value="1"/>
</dbReference>
<feature type="short sequence motif" description="'HIGH' region" evidence="11">
    <location>
        <begin position="42"/>
        <end position="51"/>
    </location>
</feature>
<protein>
    <recommendedName>
        <fullName evidence="11">Tyrosine--tRNA ligase</fullName>
        <ecNumber evidence="11">6.1.1.1</ecNumber>
    </recommendedName>
    <alternativeName>
        <fullName evidence="11">Tyrosyl-tRNA synthetase</fullName>
        <shortName evidence="11">TyrRS</shortName>
    </alternativeName>
</protein>
<gene>
    <name evidence="11" type="primary">tyrS</name>
    <name evidence="14" type="ordered locus">Fleli_2763</name>
</gene>
<evidence type="ECO:0000256" key="2">
    <source>
        <dbReference type="ARBA" id="ARBA00022490"/>
    </source>
</evidence>
<dbReference type="Pfam" id="PF00579">
    <property type="entry name" value="tRNA-synt_1b"/>
    <property type="match status" value="1"/>
</dbReference>
<sequence length="441" mass="49857">MEKQIDNLIEELRWRGMLQDSTPDTEKYLLENKISGYIGFDPTADSLHIGNLATIMLLVHLQRAGHTPYALVGGATGMIGDPSGKAAERTLLDEKTLRHNERCIGKQLQKFLDFEGENAAVLVNNYDWFKNFSFLEVLRDVGKHLSVNYMMAKDSVKTRLETGISFTEFSYQLLQAYDFYHLYKNHGIKLQMGGSDQWGNITSGTELIRRISNAESETNDDTREHAFAVTCPLVTKADGSKFGKSESGNVWLDPNLTSPYKFYQFWLNADDAVAPRLIRVFTLLDKETIESLEIEHEKNRGLRVLQKALAEEVTVRVHGQEAYDNAVAASQILFGKNVVKQLQQTDEKTLLEVFEGVPKIEISLDEYHQAENITELLTTVAKNEIFPSKSEAKKMIKAGGVSINKAKIADPVMEVDFALLQDKYLLVQRGKKNYYLICVDN</sequence>
<dbReference type="InterPro" id="IPR001412">
    <property type="entry name" value="aa-tRNA-synth_I_CS"/>
</dbReference>
<comment type="catalytic activity">
    <reaction evidence="9 11">
        <text>tRNA(Tyr) + L-tyrosine + ATP = L-tyrosyl-tRNA(Tyr) + AMP + diphosphate + H(+)</text>
        <dbReference type="Rhea" id="RHEA:10220"/>
        <dbReference type="Rhea" id="RHEA-COMP:9706"/>
        <dbReference type="Rhea" id="RHEA-COMP:9707"/>
        <dbReference type="ChEBI" id="CHEBI:15378"/>
        <dbReference type="ChEBI" id="CHEBI:30616"/>
        <dbReference type="ChEBI" id="CHEBI:33019"/>
        <dbReference type="ChEBI" id="CHEBI:58315"/>
        <dbReference type="ChEBI" id="CHEBI:78442"/>
        <dbReference type="ChEBI" id="CHEBI:78536"/>
        <dbReference type="ChEBI" id="CHEBI:456215"/>
        <dbReference type="EC" id="6.1.1.1"/>
    </reaction>
</comment>
<comment type="subcellular location">
    <subcellularLocation>
        <location evidence="1 11">Cytoplasm</location>
    </subcellularLocation>
</comment>
<accession>I4AMD1</accession>
<dbReference type="GO" id="GO:0005829">
    <property type="term" value="C:cytosol"/>
    <property type="evidence" value="ECO:0007669"/>
    <property type="project" value="TreeGrafter"/>
</dbReference>
<dbReference type="GO" id="GO:0005524">
    <property type="term" value="F:ATP binding"/>
    <property type="evidence" value="ECO:0007669"/>
    <property type="project" value="UniProtKB-UniRule"/>
</dbReference>
<keyword evidence="8 11" id="KW-0030">Aminoacyl-tRNA synthetase</keyword>
<evidence type="ECO:0000313" key="14">
    <source>
        <dbReference type="EMBL" id="AFM05116.1"/>
    </source>
</evidence>
<dbReference type="GO" id="GO:0003723">
    <property type="term" value="F:RNA binding"/>
    <property type="evidence" value="ECO:0007669"/>
    <property type="project" value="UniProtKB-KW"/>
</dbReference>
<dbReference type="GO" id="GO:0006437">
    <property type="term" value="P:tyrosyl-tRNA aminoacylation"/>
    <property type="evidence" value="ECO:0007669"/>
    <property type="project" value="UniProtKB-UniRule"/>
</dbReference>
<dbReference type="PRINTS" id="PR01040">
    <property type="entry name" value="TRNASYNTHTYR"/>
</dbReference>
<keyword evidence="7 11" id="KW-0648">Protein biosynthesis</keyword>
<dbReference type="PATRIC" id="fig|880071.3.peg.2749"/>
<dbReference type="InterPro" id="IPR054608">
    <property type="entry name" value="SYY-like_C"/>
</dbReference>
<keyword evidence="6 12" id="KW-0694">RNA-binding</keyword>
<proteinExistence type="inferred from homology"/>
<feature type="binding site" evidence="11">
    <location>
        <position position="175"/>
    </location>
    <ligand>
        <name>L-tyrosine</name>
        <dbReference type="ChEBI" id="CHEBI:58315"/>
    </ligand>
</feature>
<dbReference type="InterPro" id="IPR002305">
    <property type="entry name" value="aa-tRNA-synth_Ic"/>
</dbReference>
<keyword evidence="15" id="KW-1185">Reference proteome</keyword>
<dbReference type="PROSITE" id="PS00178">
    <property type="entry name" value="AA_TRNA_LIGASE_I"/>
    <property type="match status" value="1"/>
</dbReference>
<feature type="short sequence motif" description="'KMSKS' region" evidence="11">
    <location>
        <begin position="241"/>
        <end position="245"/>
    </location>
</feature>
<dbReference type="CDD" id="cd00805">
    <property type="entry name" value="TyrRS_core"/>
    <property type="match status" value="1"/>
</dbReference>
<dbReference type="KEGG" id="fli:Fleli_2763"/>
<dbReference type="InterPro" id="IPR036986">
    <property type="entry name" value="S4_RNA-bd_sf"/>
</dbReference>
<evidence type="ECO:0000256" key="4">
    <source>
        <dbReference type="ARBA" id="ARBA00022741"/>
    </source>
</evidence>
<feature type="domain" description="Tyrosine--tRNA ligase SYY-like C-terminal" evidence="13">
    <location>
        <begin position="352"/>
        <end position="437"/>
    </location>
</feature>
<dbReference type="HOGENOM" id="CLU_024003_0_3_10"/>
<evidence type="ECO:0000256" key="5">
    <source>
        <dbReference type="ARBA" id="ARBA00022840"/>
    </source>
</evidence>
<dbReference type="NCBIfam" id="TIGR00234">
    <property type="entry name" value="tyrS"/>
    <property type="match status" value="1"/>
</dbReference>
<dbReference type="Proteomes" id="UP000006054">
    <property type="component" value="Chromosome"/>
</dbReference>
<dbReference type="EC" id="6.1.1.1" evidence="11"/>
<name>I4AMD1_BERLS</name>
<comment type="similarity">
    <text evidence="10 11">Belongs to the class-I aminoacyl-tRNA synthetase family. TyrS type 1 subfamily.</text>
</comment>
<dbReference type="eggNOG" id="COG0162">
    <property type="taxonomic scope" value="Bacteria"/>
</dbReference>
<dbReference type="HAMAP" id="MF_02006">
    <property type="entry name" value="Tyr_tRNA_synth_type1"/>
    <property type="match status" value="1"/>
</dbReference>
<feature type="binding site" evidence="11">
    <location>
        <position position="37"/>
    </location>
    <ligand>
        <name>L-tyrosine</name>
        <dbReference type="ChEBI" id="CHEBI:58315"/>
    </ligand>
</feature>
<dbReference type="AlphaFoldDB" id="I4AMD1"/>
<dbReference type="FunFam" id="1.10.240.10:FF:000001">
    <property type="entry name" value="Tyrosine--tRNA ligase"/>
    <property type="match status" value="1"/>
</dbReference>
<comment type="function">
    <text evidence="11">Catalyzes the attachment of tyrosine to tRNA(Tyr) in a two-step reaction: tyrosine is first activated by ATP to form Tyr-AMP and then transferred to the acceptor end of tRNA(Tyr).</text>
</comment>
<dbReference type="CDD" id="cd00165">
    <property type="entry name" value="S4"/>
    <property type="match status" value="1"/>
</dbReference>
<evidence type="ECO:0000256" key="1">
    <source>
        <dbReference type="ARBA" id="ARBA00004496"/>
    </source>
</evidence>
<dbReference type="InterPro" id="IPR002307">
    <property type="entry name" value="Tyr-tRNA-ligase"/>
</dbReference>